<accession>A0AAE0KMQ5</accession>
<keyword evidence="7" id="KW-1185">Reference proteome</keyword>
<evidence type="ECO:0000313" key="6">
    <source>
        <dbReference type="EMBL" id="KAK3379042.1"/>
    </source>
</evidence>
<organism evidence="6 7">
    <name type="scientific">Lasiosphaeria ovina</name>
    <dbReference type="NCBI Taxonomy" id="92902"/>
    <lineage>
        <taxon>Eukaryota</taxon>
        <taxon>Fungi</taxon>
        <taxon>Dikarya</taxon>
        <taxon>Ascomycota</taxon>
        <taxon>Pezizomycotina</taxon>
        <taxon>Sordariomycetes</taxon>
        <taxon>Sordariomycetidae</taxon>
        <taxon>Sordariales</taxon>
        <taxon>Lasiosphaeriaceae</taxon>
        <taxon>Lasiosphaeria</taxon>
    </lineage>
</organism>
<feature type="compositionally biased region" description="Low complexity" evidence="4">
    <location>
        <begin position="181"/>
        <end position="192"/>
    </location>
</feature>
<dbReference type="InterPro" id="IPR031107">
    <property type="entry name" value="Small_HSP"/>
</dbReference>
<evidence type="ECO:0000256" key="1">
    <source>
        <dbReference type="ARBA" id="ARBA00023016"/>
    </source>
</evidence>
<evidence type="ECO:0000313" key="7">
    <source>
        <dbReference type="Proteomes" id="UP001287356"/>
    </source>
</evidence>
<feature type="region of interest" description="Disordered" evidence="4">
    <location>
        <begin position="97"/>
        <end position="197"/>
    </location>
</feature>
<feature type="compositionally biased region" description="Basic and acidic residues" evidence="4">
    <location>
        <begin position="97"/>
        <end position="106"/>
    </location>
</feature>
<sequence>MFSLVSVPFHCAPARRPAMSVDPLSQLLSDLDIYAQQVQRPLRLRRPAQHVAPFQPRFAVRETETAYELYARLPGVERDNLEIDLTEEQTLVVRGRVEHTPAESKPEPAAAAAAAPAVEAPEPQSPTKHYQATVEDGADDNEDDDYVSVSAPASSTSVPTPTQTPKSEPATPATPAPAKQPAPAQQQQQSESQPRERVFIGEFARTFTFPGRVDADGLSAGFNNGVLKVTVPKEKEHQVRRIVVN</sequence>
<name>A0AAE0KMQ5_9PEZI</name>
<comment type="similarity">
    <text evidence="2 3">Belongs to the small heat shock protein (HSP20) family.</text>
</comment>
<dbReference type="Gene3D" id="2.60.40.790">
    <property type="match status" value="1"/>
</dbReference>
<dbReference type="PROSITE" id="PS01031">
    <property type="entry name" value="SHSP"/>
    <property type="match status" value="1"/>
</dbReference>
<evidence type="ECO:0000259" key="5">
    <source>
        <dbReference type="PROSITE" id="PS01031"/>
    </source>
</evidence>
<gene>
    <name evidence="6" type="ORF">B0T24DRAFT_589646</name>
</gene>
<reference evidence="6" key="2">
    <citation type="submission" date="2023-06" db="EMBL/GenBank/DDBJ databases">
        <authorList>
            <consortium name="Lawrence Berkeley National Laboratory"/>
            <person name="Haridas S."/>
            <person name="Hensen N."/>
            <person name="Bonometti L."/>
            <person name="Westerberg I."/>
            <person name="Brannstrom I.O."/>
            <person name="Guillou S."/>
            <person name="Cros-Aarteil S."/>
            <person name="Calhoun S."/>
            <person name="Kuo A."/>
            <person name="Mondo S."/>
            <person name="Pangilinan J."/>
            <person name="Riley R."/>
            <person name="Labutti K."/>
            <person name="Andreopoulos B."/>
            <person name="Lipzen A."/>
            <person name="Chen C."/>
            <person name="Yanf M."/>
            <person name="Daum C."/>
            <person name="Ng V."/>
            <person name="Clum A."/>
            <person name="Steindorff A."/>
            <person name="Ohm R."/>
            <person name="Martin F."/>
            <person name="Silar P."/>
            <person name="Natvig D."/>
            <person name="Lalanne C."/>
            <person name="Gautier V."/>
            <person name="Ament-Velasquez S.L."/>
            <person name="Kruys A."/>
            <person name="Hutchinson M.I."/>
            <person name="Powell A.J."/>
            <person name="Barry K."/>
            <person name="Miller A.N."/>
            <person name="Grigoriev I.V."/>
            <person name="Debuchy R."/>
            <person name="Gladieux P."/>
            <person name="Thoren M.H."/>
            <person name="Johannesson H."/>
        </authorList>
    </citation>
    <scope>NUCLEOTIDE SEQUENCE</scope>
    <source>
        <strain evidence="6">CBS 958.72</strain>
    </source>
</reference>
<feature type="compositionally biased region" description="Acidic residues" evidence="4">
    <location>
        <begin position="136"/>
        <end position="146"/>
    </location>
</feature>
<evidence type="ECO:0000256" key="3">
    <source>
        <dbReference type="RuleBase" id="RU003616"/>
    </source>
</evidence>
<evidence type="ECO:0000256" key="2">
    <source>
        <dbReference type="PROSITE-ProRule" id="PRU00285"/>
    </source>
</evidence>
<protein>
    <submittedName>
        <fullName evidence="6">HSP20-like chaperone</fullName>
    </submittedName>
</protein>
<reference evidence="6" key="1">
    <citation type="journal article" date="2023" name="Mol. Phylogenet. Evol.">
        <title>Genome-scale phylogeny and comparative genomics of the fungal order Sordariales.</title>
        <authorList>
            <person name="Hensen N."/>
            <person name="Bonometti L."/>
            <person name="Westerberg I."/>
            <person name="Brannstrom I.O."/>
            <person name="Guillou S."/>
            <person name="Cros-Aarteil S."/>
            <person name="Calhoun S."/>
            <person name="Haridas S."/>
            <person name="Kuo A."/>
            <person name="Mondo S."/>
            <person name="Pangilinan J."/>
            <person name="Riley R."/>
            <person name="LaButti K."/>
            <person name="Andreopoulos B."/>
            <person name="Lipzen A."/>
            <person name="Chen C."/>
            <person name="Yan M."/>
            <person name="Daum C."/>
            <person name="Ng V."/>
            <person name="Clum A."/>
            <person name="Steindorff A."/>
            <person name="Ohm R.A."/>
            <person name="Martin F."/>
            <person name="Silar P."/>
            <person name="Natvig D.O."/>
            <person name="Lalanne C."/>
            <person name="Gautier V."/>
            <person name="Ament-Velasquez S.L."/>
            <person name="Kruys A."/>
            <person name="Hutchinson M.I."/>
            <person name="Powell A.J."/>
            <person name="Barry K."/>
            <person name="Miller A.N."/>
            <person name="Grigoriev I.V."/>
            <person name="Debuchy R."/>
            <person name="Gladieux P."/>
            <person name="Hiltunen Thoren M."/>
            <person name="Johannesson H."/>
        </authorList>
    </citation>
    <scope>NUCLEOTIDE SEQUENCE</scope>
    <source>
        <strain evidence="6">CBS 958.72</strain>
    </source>
</reference>
<feature type="domain" description="SHSP" evidence="5">
    <location>
        <begin position="49"/>
        <end position="245"/>
    </location>
</feature>
<dbReference type="Proteomes" id="UP001287356">
    <property type="component" value="Unassembled WGS sequence"/>
</dbReference>
<evidence type="ECO:0000256" key="4">
    <source>
        <dbReference type="SAM" id="MobiDB-lite"/>
    </source>
</evidence>
<dbReference type="AlphaFoldDB" id="A0AAE0KMQ5"/>
<dbReference type="SUPFAM" id="SSF49764">
    <property type="entry name" value="HSP20-like chaperones"/>
    <property type="match status" value="1"/>
</dbReference>
<feature type="compositionally biased region" description="Low complexity" evidence="4">
    <location>
        <begin position="107"/>
        <end position="122"/>
    </location>
</feature>
<dbReference type="InterPro" id="IPR008978">
    <property type="entry name" value="HSP20-like_chaperone"/>
</dbReference>
<dbReference type="CDD" id="cd06464">
    <property type="entry name" value="ACD_sHsps-like"/>
    <property type="match status" value="1"/>
</dbReference>
<proteinExistence type="inferred from homology"/>
<keyword evidence="1" id="KW-0346">Stress response</keyword>
<dbReference type="Pfam" id="PF00011">
    <property type="entry name" value="HSP20"/>
    <property type="match status" value="1"/>
</dbReference>
<dbReference type="InterPro" id="IPR002068">
    <property type="entry name" value="A-crystallin/Hsp20_dom"/>
</dbReference>
<dbReference type="EMBL" id="JAULSN010000002">
    <property type="protein sequence ID" value="KAK3379042.1"/>
    <property type="molecule type" value="Genomic_DNA"/>
</dbReference>
<feature type="compositionally biased region" description="Low complexity" evidence="4">
    <location>
        <begin position="147"/>
        <end position="171"/>
    </location>
</feature>
<comment type="caution">
    <text evidence="6">The sequence shown here is derived from an EMBL/GenBank/DDBJ whole genome shotgun (WGS) entry which is preliminary data.</text>
</comment>
<dbReference type="PANTHER" id="PTHR11527">
    <property type="entry name" value="HEAT-SHOCK PROTEIN 20 FAMILY MEMBER"/>
    <property type="match status" value="1"/>
</dbReference>